<gene>
    <name evidence="1" type="ordered locus">BMULJ_05589</name>
</gene>
<dbReference type="eggNOG" id="COG4274">
    <property type="taxonomic scope" value="Bacteria"/>
</dbReference>
<accession>A0A0H3KUU4</accession>
<name>A0A0H3KUU4_BURM1</name>
<proteinExistence type="predicted"/>
<evidence type="ECO:0000313" key="2">
    <source>
        <dbReference type="Proteomes" id="UP000008815"/>
    </source>
</evidence>
<dbReference type="RefSeq" id="WP_012218281.1">
    <property type="nucleotide sequence ID" value="NC_010087.1"/>
</dbReference>
<organism evidence="1 2">
    <name type="scientific">Burkholderia multivorans (strain ATCC 17616 / 249)</name>
    <dbReference type="NCBI Taxonomy" id="395019"/>
    <lineage>
        <taxon>Bacteria</taxon>
        <taxon>Pseudomonadati</taxon>
        <taxon>Pseudomonadota</taxon>
        <taxon>Betaproteobacteria</taxon>
        <taxon>Burkholderiales</taxon>
        <taxon>Burkholderiaceae</taxon>
        <taxon>Burkholderia</taxon>
        <taxon>Burkholderia cepacia complex</taxon>
    </lineage>
</organism>
<dbReference type="EMBL" id="AP009387">
    <property type="protein sequence ID" value="BAG47417.1"/>
    <property type="molecule type" value="Genomic_DNA"/>
</dbReference>
<evidence type="ECO:0000313" key="1">
    <source>
        <dbReference type="EMBL" id="BAG47417.1"/>
    </source>
</evidence>
<keyword evidence="2" id="KW-1185">Reference proteome</keyword>
<dbReference type="Pfam" id="PF08734">
    <property type="entry name" value="GYD"/>
    <property type="match status" value="1"/>
</dbReference>
<dbReference type="Proteomes" id="UP000008815">
    <property type="component" value="Chromosome 3"/>
</dbReference>
<dbReference type="AlphaFoldDB" id="A0A0H3KUU4"/>
<protein>
    <recommendedName>
        <fullName evidence="3">GYD domain-containing protein</fullName>
    </recommendedName>
</protein>
<dbReference type="KEGG" id="bmj:BMULJ_05589"/>
<dbReference type="HOGENOM" id="CLU_155227_2_1_4"/>
<reference evidence="1 2" key="1">
    <citation type="submission" date="2007-04" db="EMBL/GenBank/DDBJ databases">
        <title>Complete genome sequence of Burkholderia multivorans ATCC 17616.</title>
        <authorList>
            <person name="Ohtsubo Y."/>
            <person name="Yamashita A."/>
            <person name="Kurokawa K."/>
            <person name="Takami H."/>
            <person name="Yuhara S."/>
            <person name="Nishiyama E."/>
            <person name="Endo R."/>
            <person name="Miyazaki R."/>
            <person name="Ono A."/>
            <person name="Yano K."/>
            <person name="Ito M."/>
            <person name="Sota M."/>
            <person name="Yuji N."/>
            <person name="Hattori M."/>
            <person name="Tsuda M."/>
        </authorList>
    </citation>
    <scope>NUCLEOTIDE SEQUENCE [LARGE SCALE GENOMIC DNA]</scope>
    <source>
        <strain evidence="2">ATCC 17616 / 249</strain>
    </source>
</reference>
<evidence type="ECO:0008006" key="3">
    <source>
        <dbReference type="Google" id="ProtNLM"/>
    </source>
</evidence>
<dbReference type="KEGG" id="bmu:Bmul_5936"/>
<dbReference type="InterPro" id="IPR014845">
    <property type="entry name" value="GYD/TTHA1554"/>
</dbReference>
<sequence>MPTFVMLTRLSPDAVRTPEKLAELEHHAVHRLQKTCGQIEWLHNFALMGPHDYLDIFTAPDLDTAFRVSASMRTLGHASVEVFPAVEWKAFKALVASLD</sequence>